<dbReference type="GO" id="GO:0042302">
    <property type="term" value="F:structural constituent of cuticle"/>
    <property type="evidence" value="ECO:0007669"/>
    <property type="project" value="UniProtKB-UniRule"/>
</dbReference>
<dbReference type="AlphaFoldDB" id="A0A7R9GIQ7"/>
<keyword evidence="3" id="KW-0812">Transmembrane</keyword>
<evidence type="ECO:0000256" key="3">
    <source>
        <dbReference type="SAM" id="Phobius"/>
    </source>
</evidence>
<feature type="transmembrane region" description="Helical" evidence="3">
    <location>
        <begin position="53"/>
        <end position="70"/>
    </location>
</feature>
<gene>
    <name evidence="4" type="ORF">NMOB1V02_LOCUS10184</name>
</gene>
<proteinExistence type="predicted"/>
<name>A0A7R9GIQ7_9CRUS</name>
<sequence>MIDEAMKKKKLTPEDMMKAVDGGTTEATTTTTTAEPTRTIIARYPDLIFHPDVTDLLMLILGILFSMISLQLEQKLIDTMKFAILFATLIAVSAANLAPYAINPTFYNAPFAYGYNNGPYAYGYNYGYPANFGYSYGYNTFAGAPVVAPAAAVIAKEAAPVLKPVAYAAAYPAYGAQYQNQFRSQDAFGNYAFGYQGDTSARQEVSNGGVTQGSFSYVDANNQVQSRSYVADALGFRVAGTDVPAAPVPVVAPVAVGYAAAPVPVAAPAVVVKAAYEGGPGYVPVEGIDVPFKTPEVKAAEAEHFAAHAAALVRQKREALPSGYKSSRNSYPIRSVAVPARQSHGQKYAKKSHAVSKSYSNKKVWKREADPEPRKGLTHGSSSRSYGHHQRSYQKKHSYKKW</sequence>
<evidence type="ECO:0000256" key="1">
    <source>
        <dbReference type="PROSITE-ProRule" id="PRU00497"/>
    </source>
</evidence>
<feature type="region of interest" description="Disordered" evidence="2">
    <location>
        <begin position="339"/>
        <end position="402"/>
    </location>
</feature>
<dbReference type="EMBL" id="CAJPEX010003976">
    <property type="protein sequence ID" value="CAG0922714.1"/>
    <property type="molecule type" value="Genomic_DNA"/>
</dbReference>
<keyword evidence="3" id="KW-1133">Transmembrane helix</keyword>
<accession>A0A7R9GIQ7</accession>
<feature type="transmembrane region" description="Helical" evidence="3">
    <location>
        <begin position="82"/>
        <end position="102"/>
    </location>
</feature>
<feature type="compositionally biased region" description="Basic residues" evidence="2">
    <location>
        <begin position="386"/>
        <end position="402"/>
    </location>
</feature>
<dbReference type="EMBL" id="OA886013">
    <property type="protein sequence ID" value="CAD7282562.1"/>
    <property type="molecule type" value="Genomic_DNA"/>
</dbReference>
<keyword evidence="1" id="KW-0193">Cuticle</keyword>
<keyword evidence="3" id="KW-0472">Membrane</keyword>
<organism evidence="4">
    <name type="scientific">Notodromas monacha</name>
    <dbReference type="NCBI Taxonomy" id="399045"/>
    <lineage>
        <taxon>Eukaryota</taxon>
        <taxon>Metazoa</taxon>
        <taxon>Ecdysozoa</taxon>
        <taxon>Arthropoda</taxon>
        <taxon>Crustacea</taxon>
        <taxon>Oligostraca</taxon>
        <taxon>Ostracoda</taxon>
        <taxon>Podocopa</taxon>
        <taxon>Podocopida</taxon>
        <taxon>Cypridocopina</taxon>
        <taxon>Cypridoidea</taxon>
        <taxon>Cyprididae</taxon>
        <taxon>Notodromas</taxon>
    </lineage>
</organism>
<evidence type="ECO:0000313" key="4">
    <source>
        <dbReference type="EMBL" id="CAD7282562.1"/>
    </source>
</evidence>
<dbReference type="PROSITE" id="PS51155">
    <property type="entry name" value="CHIT_BIND_RR_2"/>
    <property type="match status" value="1"/>
</dbReference>
<evidence type="ECO:0000256" key="2">
    <source>
        <dbReference type="SAM" id="MobiDB-lite"/>
    </source>
</evidence>
<reference evidence="4" key="1">
    <citation type="submission" date="2020-11" db="EMBL/GenBank/DDBJ databases">
        <authorList>
            <person name="Tran Van P."/>
        </authorList>
    </citation>
    <scope>NUCLEOTIDE SEQUENCE</scope>
</reference>
<protein>
    <submittedName>
        <fullName evidence="4">Uncharacterized protein</fullName>
    </submittedName>
</protein>
<dbReference type="InterPro" id="IPR000618">
    <property type="entry name" value="Insect_cuticle"/>
</dbReference>
<dbReference type="Proteomes" id="UP000678499">
    <property type="component" value="Unassembled WGS sequence"/>
</dbReference>
<dbReference type="Pfam" id="PF00379">
    <property type="entry name" value="Chitin_bind_4"/>
    <property type="match status" value="1"/>
</dbReference>
<evidence type="ECO:0000313" key="5">
    <source>
        <dbReference type="Proteomes" id="UP000678499"/>
    </source>
</evidence>
<feature type="compositionally biased region" description="Basic and acidic residues" evidence="2">
    <location>
        <begin position="366"/>
        <end position="375"/>
    </location>
</feature>
<dbReference type="OrthoDB" id="6376947at2759"/>
<keyword evidence="5" id="KW-1185">Reference proteome</keyword>